<feature type="domain" description="Transposase DDE" evidence="1">
    <location>
        <begin position="62"/>
        <end position="211"/>
    </location>
</feature>
<reference evidence="3" key="1">
    <citation type="journal article" date="2019" name="Int. J. Syst. Evol. Microbiol.">
        <title>The Global Catalogue of Microorganisms (GCM) 10K type strain sequencing project: providing services to taxonomists for standard genome sequencing and annotation.</title>
        <authorList>
            <consortium name="The Broad Institute Genomics Platform"/>
            <consortium name="The Broad Institute Genome Sequencing Center for Infectious Disease"/>
            <person name="Wu L."/>
            <person name="Ma J."/>
        </authorList>
    </citation>
    <scope>NUCLEOTIDE SEQUENCE [LARGE SCALE GENOMIC DNA]</scope>
    <source>
        <strain evidence="3">JCM 17805</strain>
    </source>
</reference>
<dbReference type="InterPro" id="IPR025668">
    <property type="entry name" value="Tnp_DDE_dom"/>
</dbReference>
<sequence>MEIVAEWQGIHADKAIWAYCRQYWSHLFPSIPDRSQFTRQGANLWRVKQMIQEALVKTLDADCSDLHIIDGFPIEACVRTRAARSKAFKGEAGFGYCASKKKPFYGFQGHLLIDARGIPVSLQLTAANVDERDVAYDFLEKLSGMLLGDKGYIRPELKSDCNALGIDLQTPLRCNMKDERPKSFVKRIMRVRRRIATVIGQLAEYFDIESCGCRDMWHLTSRMARKILAYTTGIYLNIQAGKDPMQLEGLISA</sequence>
<evidence type="ECO:0000313" key="2">
    <source>
        <dbReference type="EMBL" id="GAA4649765.1"/>
    </source>
</evidence>
<accession>A0ABP8V3A3</accession>
<evidence type="ECO:0000313" key="3">
    <source>
        <dbReference type="Proteomes" id="UP001500604"/>
    </source>
</evidence>
<proteinExistence type="predicted"/>
<name>A0ABP8V3A3_9GAMM</name>
<gene>
    <name evidence="2" type="ORF">GCM10023116_20460</name>
</gene>
<evidence type="ECO:0000259" key="1">
    <source>
        <dbReference type="Pfam" id="PF13612"/>
    </source>
</evidence>
<protein>
    <submittedName>
        <fullName evidence="2">IS982 family transposase</fullName>
    </submittedName>
</protein>
<organism evidence="2 3">
    <name type="scientific">Kistimonas scapharcae</name>
    <dbReference type="NCBI Taxonomy" id="1036133"/>
    <lineage>
        <taxon>Bacteria</taxon>
        <taxon>Pseudomonadati</taxon>
        <taxon>Pseudomonadota</taxon>
        <taxon>Gammaproteobacteria</taxon>
        <taxon>Oceanospirillales</taxon>
        <taxon>Endozoicomonadaceae</taxon>
        <taxon>Kistimonas</taxon>
    </lineage>
</organism>
<dbReference type="Proteomes" id="UP001500604">
    <property type="component" value="Unassembled WGS sequence"/>
</dbReference>
<dbReference type="NCBIfam" id="NF033520">
    <property type="entry name" value="transpos_IS982"/>
    <property type="match status" value="1"/>
</dbReference>
<dbReference type="EMBL" id="BAABFL010000299">
    <property type="protein sequence ID" value="GAA4649765.1"/>
    <property type="molecule type" value="Genomic_DNA"/>
</dbReference>
<dbReference type="Pfam" id="PF13612">
    <property type="entry name" value="DDE_Tnp_1_3"/>
    <property type="match status" value="1"/>
</dbReference>
<comment type="caution">
    <text evidence="2">The sequence shown here is derived from an EMBL/GenBank/DDBJ whole genome shotgun (WGS) entry which is preliminary data.</text>
</comment>
<keyword evidence="3" id="KW-1185">Reference proteome</keyword>